<keyword evidence="4" id="KW-1185">Reference proteome</keyword>
<comment type="similarity">
    <text evidence="1">Belongs to the plant acyltransferase family.</text>
</comment>
<gene>
    <name evidence="3" type="ORF">FPE_LOCUS32124</name>
</gene>
<evidence type="ECO:0000313" key="3">
    <source>
        <dbReference type="EMBL" id="CAI9784694.1"/>
    </source>
</evidence>
<accession>A0AAD2AAN8</accession>
<organism evidence="3 4">
    <name type="scientific">Fraxinus pennsylvanica</name>
    <dbReference type="NCBI Taxonomy" id="56036"/>
    <lineage>
        <taxon>Eukaryota</taxon>
        <taxon>Viridiplantae</taxon>
        <taxon>Streptophyta</taxon>
        <taxon>Embryophyta</taxon>
        <taxon>Tracheophyta</taxon>
        <taxon>Spermatophyta</taxon>
        <taxon>Magnoliopsida</taxon>
        <taxon>eudicotyledons</taxon>
        <taxon>Gunneridae</taxon>
        <taxon>Pentapetalae</taxon>
        <taxon>asterids</taxon>
        <taxon>lamiids</taxon>
        <taxon>Lamiales</taxon>
        <taxon>Oleaceae</taxon>
        <taxon>Oleeae</taxon>
        <taxon>Fraxinus</taxon>
    </lineage>
</organism>
<evidence type="ECO:0000256" key="2">
    <source>
        <dbReference type="ARBA" id="ARBA00022679"/>
    </source>
</evidence>
<keyword evidence="2" id="KW-0808">Transferase</keyword>
<dbReference type="Pfam" id="PF02458">
    <property type="entry name" value="Transferase"/>
    <property type="match status" value="1"/>
</dbReference>
<dbReference type="EMBL" id="OU503056">
    <property type="protein sequence ID" value="CAI9784694.1"/>
    <property type="molecule type" value="Genomic_DNA"/>
</dbReference>
<proteinExistence type="inferred from homology"/>
<dbReference type="Proteomes" id="UP000834106">
    <property type="component" value="Chromosome 21"/>
</dbReference>
<dbReference type="AlphaFoldDB" id="A0AAD2AAN8"/>
<dbReference type="GO" id="GO:0016740">
    <property type="term" value="F:transferase activity"/>
    <property type="evidence" value="ECO:0007669"/>
    <property type="project" value="UniProtKB-KW"/>
</dbReference>
<dbReference type="PANTHER" id="PTHR31147:SF66">
    <property type="entry name" value="OS05G0315700 PROTEIN"/>
    <property type="match status" value="1"/>
</dbReference>
<reference evidence="3" key="1">
    <citation type="submission" date="2023-05" db="EMBL/GenBank/DDBJ databases">
        <authorList>
            <person name="Huff M."/>
        </authorList>
    </citation>
    <scope>NUCLEOTIDE SEQUENCE</scope>
</reference>
<dbReference type="InterPro" id="IPR050898">
    <property type="entry name" value="Plant_acyltransferase"/>
</dbReference>
<evidence type="ECO:0000313" key="4">
    <source>
        <dbReference type="Proteomes" id="UP000834106"/>
    </source>
</evidence>
<name>A0AAD2AAN8_9LAMI</name>
<sequence>MAFSSTFAFSVKRCKPELVVPAKPTPREIKKLSDIDDQEGLRFQVPVVFFYKSNPSMKGINPVEVIREGLAKTLVYYYPFAGRIMEGENRKLMIEDLRRSSSRGNHERPDVVSEPY</sequence>
<dbReference type="PANTHER" id="PTHR31147">
    <property type="entry name" value="ACYL TRANSFERASE 4"/>
    <property type="match status" value="1"/>
</dbReference>
<evidence type="ECO:0000256" key="1">
    <source>
        <dbReference type="ARBA" id="ARBA00009861"/>
    </source>
</evidence>
<protein>
    <submittedName>
        <fullName evidence="3">Uncharacterized protein</fullName>
    </submittedName>
</protein>
<dbReference type="Gene3D" id="3.30.559.10">
    <property type="entry name" value="Chloramphenicol acetyltransferase-like domain"/>
    <property type="match status" value="1"/>
</dbReference>
<dbReference type="InterPro" id="IPR023213">
    <property type="entry name" value="CAT-like_dom_sf"/>
</dbReference>